<dbReference type="Proteomes" id="UP001165079">
    <property type="component" value="Unassembled WGS sequence"/>
</dbReference>
<evidence type="ECO:0000313" key="2">
    <source>
        <dbReference type="Proteomes" id="UP001165079"/>
    </source>
</evidence>
<keyword evidence="2" id="KW-1185">Reference proteome</keyword>
<name>A0A9W6SLH1_9ACTN</name>
<reference evidence="1" key="1">
    <citation type="submission" date="2023-03" db="EMBL/GenBank/DDBJ databases">
        <title>Actinorhabdospora filicis NBRC 111898.</title>
        <authorList>
            <person name="Ichikawa N."/>
            <person name="Sato H."/>
            <person name="Tonouchi N."/>
        </authorList>
    </citation>
    <scope>NUCLEOTIDE SEQUENCE</scope>
    <source>
        <strain evidence="1">NBRC 111898</strain>
    </source>
</reference>
<proteinExistence type="predicted"/>
<dbReference type="AlphaFoldDB" id="A0A9W6SLH1"/>
<gene>
    <name evidence="1" type="ORF">Afil01_27260</name>
</gene>
<sequence length="435" mass="46525">MPNPRLRALLHEARWTGSAFARALSDCAAENGLPTRFDRTSVSHWLAGRRPSPPAPRLMAEILARRLHRAITAADLGLAEPEDATPPWWEAGVLGQLDHVHDLGGRGPGSDVYSVAVAAAVATTRRAPLPSPVDDGPRLDACRIRAAEHMLTVLSEADVARGGGHIRQAATGYLATHVKPMLTAPGSAKRRASAQLIAGRIAYLCGFASFDVRRHAEAQRYYLIARGLAADAGDVRLHAFSLRQMSVQAHDLGHHALAHDLAESAVALAGPGVDGTDRAFLMAQLAVTAAGVAGPRAAMAALRACERALDGRPDARRAIGNYHRAALAHTEALVRGHLGEPRAATTALRASILRRPPIERRARVLSLARLGGLHLSQGHLGSAVEAWNTFMEEAPHIDSRRVDAALAQVRASLRSHPNDPGARALLRRMAGERRR</sequence>
<accession>A0A9W6SLH1</accession>
<comment type="caution">
    <text evidence="1">The sequence shown here is derived from an EMBL/GenBank/DDBJ whole genome shotgun (WGS) entry which is preliminary data.</text>
</comment>
<protein>
    <recommendedName>
        <fullName evidence="3">Transcriptional regulator</fullName>
    </recommendedName>
</protein>
<dbReference type="Gene3D" id="1.25.40.10">
    <property type="entry name" value="Tetratricopeptide repeat domain"/>
    <property type="match status" value="1"/>
</dbReference>
<organism evidence="1 2">
    <name type="scientific">Actinorhabdospora filicis</name>
    <dbReference type="NCBI Taxonomy" id="1785913"/>
    <lineage>
        <taxon>Bacteria</taxon>
        <taxon>Bacillati</taxon>
        <taxon>Actinomycetota</taxon>
        <taxon>Actinomycetes</taxon>
        <taxon>Micromonosporales</taxon>
        <taxon>Micromonosporaceae</taxon>
        <taxon>Actinorhabdospora</taxon>
    </lineage>
</organism>
<dbReference type="InterPro" id="IPR011990">
    <property type="entry name" value="TPR-like_helical_dom_sf"/>
</dbReference>
<evidence type="ECO:0000313" key="1">
    <source>
        <dbReference type="EMBL" id="GLZ77919.1"/>
    </source>
</evidence>
<dbReference type="EMBL" id="BSTX01000002">
    <property type="protein sequence ID" value="GLZ77919.1"/>
    <property type="molecule type" value="Genomic_DNA"/>
</dbReference>
<evidence type="ECO:0008006" key="3">
    <source>
        <dbReference type="Google" id="ProtNLM"/>
    </source>
</evidence>